<dbReference type="eggNOG" id="COG1073">
    <property type="taxonomic scope" value="Bacteria"/>
</dbReference>
<protein>
    <recommendedName>
        <fullName evidence="2">Serine aminopeptidase S33 domain-containing protein</fullName>
    </recommendedName>
</protein>
<dbReference type="InterPro" id="IPR022742">
    <property type="entry name" value="Hydrolase_4"/>
</dbReference>
<dbReference type="PANTHER" id="PTHR43265:SF1">
    <property type="entry name" value="ESTERASE ESTD"/>
    <property type="match status" value="1"/>
</dbReference>
<gene>
    <name evidence="3" type="ORF">HMPREF9450_01080</name>
</gene>
<accession>G5H820</accession>
<dbReference type="PANTHER" id="PTHR43265">
    <property type="entry name" value="ESTERASE ESTD"/>
    <property type="match status" value="1"/>
</dbReference>
<evidence type="ECO:0000256" key="1">
    <source>
        <dbReference type="SAM" id="SignalP"/>
    </source>
</evidence>
<dbReference type="EMBL" id="ADLD01000010">
    <property type="protein sequence ID" value="EHB92457.1"/>
    <property type="molecule type" value="Genomic_DNA"/>
</dbReference>
<dbReference type="Gene3D" id="3.40.50.1820">
    <property type="entry name" value="alpha/beta hydrolase"/>
    <property type="match status" value="1"/>
</dbReference>
<dbReference type="Pfam" id="PF12146">
    <property type="entry name" value="Hydrolase_4"/>
    <property type="match status" value="1"/>
</dbReference>
<dbReference type="InterPro" id="IPR029058">
    <property type="entry name" value="AB_hydrolase_fold"/>
</dbReference>
<dbReference type="STRING" id="742725.HMPREF9450_01080"/>
<evidence type="ECO:0000313" key="3">
    <source>
        <dbReference type="EMBL" id="EHB92457.1"/>
    </source>
</evidence>
<reference evidence="3 4" key="1">
    <citation type="submission" date="2011-08" db="EMBL/GenBank/DDBJ databases">
        <title>The Genome Sequence of Alistipes indistinctus YIT 12060.</title>
        <authorList>
            <consortium name="The Broad Institute Genome Sequencing Platform"/>
            <person name="Earl A."/>
            <person name="Ward D."/>
            <person name="Feldgarden M."/>
            <person name="Gevers D."/>
            <person name="Morotomi M."/>
            <person name="Young S.K."/>
            <person name="Zeng Q."/>
            <person name="Gargeya S."/>
            <person name="Fitzgerald M."/>
            <person name="Haas B."/>
            <person name="Abouelleil A."/>
            <person name="Alvarado L."/>
            <person name="Arachchi H.M."/>
            <person name="Berlin A."/>
            <person name="Brown A."/>
            <person name="Chapman S.B."/>
            <person name="Chen Z."/>
            <person name="Dunbar C."/>
            <person name="Freedman E."/>
            <person name="Gearin G."/>
            <person name="Gellesch M."/>
            <person name="Goldberg J."/>
            <person name="Griggs A."/>
            <person name="Gujja S."/>
            <person name="Heiman D."/>
            <person name="Howarth C."/>
            <person name="Larson L."/>
            <person name="Lui A."/>
            <person name="MacDonald P.J.P."/>
            <person name="Montmayeur A."/>
            <person name="Murphy C."/>
            <person name="Neiman D."/>
            <person name="Pearson M."/>
            <person name="Priest M."/>
            <person name="Roberts A."/>
            <person name="Saif S."/>
            <person name="Shea T."/>
            <person name="Shenoy N."/>
            <person name="Sisk P."/>
            <person name="Stolte C."/>
            <person name="Sykes S."/>
            <person name="Wortman J."/>
            <person name="Nusbaum C."/>
            <person name="Birren B."/>
        </authorList>
    </citation>
    <scope>NUCLEOTIDE SEQUENCE [LARGE SCALE GENOMIC DNA]</scope>
    <source>
        <strain evidence="3 4">YIT 12060</strain>
    </source>
</reference>
<dbReference type="GO" id="GO:0052689">
    <property type="term" value="F:carboxylic ester hydrolase activity"/>
    <property type="evidence" value="ECO:0007669"/>
    <property type="project" value="TreeGrafter"/>
</dbReference>
<dbReference type="InterPro" id="IPR053145">
    <property type="entry name" value="AB_hydrolase_Est10"/>
</dbReference>
<dbReference type="HOGENOM" id="CLU_033707_1_0_10"/>
<sequence length="311" mass="33766">MKKIISLLFLCIACSVSILAVEKELTVSTPTGEVYGTLLVPENDPKNIVVLLICGSGPTDRDGNNPQMKSNSIRYLAEDLYDHGVPSLRYDKRGVAKSAKSGPAEKDVRLSTFVDDAGRWIDVLSRDYKSVIVVGHSEGAKIGTLASIGNPKVSGLVLLAGTGRPTDEILKMQVRQNSPMILESVSAIVDTLKLGKTVENVPQMLNALFRPSVQRFLISDFAVDPAAELQKIECPVLIIQGDKDIQVGVGEANLLHDARPASKLVVIQDMNHVLKECTSTDMAVQMETYVKPDIGIKSQVAREIADFLDKL</sequence>
<keyword evidence="1" id="KW-0732">Signal</keyword>
<comment type="caution">
    <text evidence="3">The sequence shown here is derived from an EMBL/GenBank/DDBJ whole genome shotgun (WGS) entry which is preliminary data.</text>
</comment>
<dbReference type="SUPFAM" id="SSF53474">
    <property type="entry name" value="alpha/beta-Hydrolases"/>
    <property type="match status" value="1"/>
</dbReference>
<feature type="chain" id="PRO_5003477914" description="Serine aminopeptidase S33 domain-containing protein" evidence="1">
    <location>
        <begin position="21"/>
        <end position="311"/>
    </location>
</feature>
<dbReference type="PATRIC" id="fig|742725.3.peg.1140"/>
<dbReference type="RefSeq" id="WP_009133886.1">
    <property type="nucleotide sequence ID" value="NZ_CP102250.1"/>
</dbReference>
<feature type="domain" description="Serine aminopeptidase S33" evidence="2">
    <location>
        <begin position="70"/>
        <end position="272"/>
    </location>
</feature>
<keyword evidence="4" id="KW-1185">Reference proteome</keyword>
<feature type="signal peptide" evidence="1">
    <location>
        <begin position="1"/>
        <end position="20"/>
    </location>
</feature>
<dbReference type="GeneID" id="92815899"/>
<name>G5H820_9BACT</name>
<evidence type="ECO:0000313" key="4">
    <source>
        <dbReference type="Proteomes" id="UP000006008"/>
    </source>
</evidence>
<dbReference type="OrthoDB" id="9809549at2"/>
<evidence type="ECO:0000259" key="2">
    <source>
        <dbReference type="Pfam" id="PF12146"/>
    </source>
</evidence>
<organism evidence="3 4">
    <name type="scientific">Alistipes indistinctus YIT 12060</name>
    <dbReference type="NCBI Taxonomy" id="742725"/>
    <lineage>
        <taxon>Bacteria</taxon>
        <taxon>Pseudomonadati</taxon>
        <taxon>Bacteroidota</taxon>
        <taxon>Bacteroidia</taxon>
        <taxon>Bacteroidales</taxon>
        <taxon>Rikenellaceae</taxon>
        <taxon>Alistipes</taxon>
    </lineage>
</organism>
<proteinExistence type="predicted"/>
<dbReference type="AlphaFoldDB" id="G5H820"/>
<dbReference type="Proteomes" id="UP000006008">
    <property type="component" value="Unassembled WGS sequence"/>
</dbReference>